<gene>
    <name evidence="2" type="ORF">KRR39_12090</name>
</gene>
<evidence type="ECO:0000313" key="3">
    <source>
        <dbReference type="Proteomes" id="UP000683575"/>
    </source>
</evidence>
<sequence>MTTEVGATTGADTTAGAALVPARPGRVIETAPFVLLVLLLAVVLKYSALTLTNQDTWFHLTLGDHFRGDWSLAHPGALTPFATSQWVPTQWSTEVLASLVEHWFGLPGVAWLFGAFYLLLVLTAYGVCRARSGALPATVVTALLVFAAAPALSARPQVLSLILVAVTVHAWLRTWDDGRLRWWLVPLTWVWATAHGLWSAGVLLGLVCCVGLLLDRRVGGRRAVLAFAVPLLSLAATALTPVGPRLLAAQLAVSARTSLIAEWGPTSFRTVPALVAAAMVAWLAVLWARRGGTSWTHLLLLLLAAAWILLVTRTVSLGAIVVAPLLAQALERSITGAGPGRTGTRTSERWVVGAAALGYLLVLALAVPGAAATAEGVPTRFQPRLEALPAGSTLLVDNGTGAWVEWAVPAVHPVVDGMLDAYPVDYLRRYFGFTRAEPGWQAFVRDSGARAGILGSGSPASTALQERLGWRAVARDRDWVYLEAPDAR</sequence>
<feature type="transmembrane region" description="Helical" evidence="1">
    <location>
        <begin position="192"/>
        <end position="214"/>
    </location>
</feature>
<proteinExistence type="predicted"/>
<accession>A0A975SV11</accession>
<protein>
    <submittedName>
        <fullName evidence="2">Uncharacterized protein</fullName>
    </submittedName>
</protein>
<feature type="transmembrane region" description="Helical" evidence="1">
    <location>
        <begin position="350"/>
        <end position="374"/>
    </location>
</feature>
<reference evidence="2" key="1">
    <citation type="submission" date="2021-06" db="EMBL/GenBank/DDBJ databases">
        <title>Complete genome sequence of Nocardioides sp. G188.</title>
        <authorList>
            <person name="Im W.-T."/>
        </authorList>
    </citation>
    <scope>NUCLEOTIDE SEQUENCE</scope>
    <source>
        <strain evidence="2">G188</strain>
    </source>
</reference>
<feature type="transmembrane region" description="Helical" evidence="1">
    <location>
        <begin position="267"/>
        <end position="288"/>
    </location>
</feature>
<organism evidence="2 3">
    <name type="scientific">Nocardioides panacis</name>
    <dbReference type="NCBI Taxonomy" id="2849501"/>
    <lineage>
        <taxon>Bacteria</taxon>
        <taxon>Bacillati</taxon>
        <taxon>Actinomycetota</taxon>
        <taxon>Actinomycetes</taxon>
        <taxon>Propionibacteriales</taxon>
        <taxon>Nocardioidaceae</taxon>
        <taxon>Nocardioides</taxon>
    </lineage>
</organism>
<keyword evidence="1" id="KW-0472">Membrane</keyword>
<feature type="transmembrane region" description="Helical" evidence="1">
    <location>
        <begin position="33"/>
        <end position="52"/>
    </location>
</feature>
<keyword evidence="1" id="KW-0812">Transmembrane</keyword>
<dbReference type="KEGG" id="nps:KRR39_12090"/>
<feature type="transmembrane region" description="Helical" evidence="1">
    <location>
        <begin position="223"/>
        <end position="247"/>
    </location>
</feature>
<dbReference type="RefSeq" id="WP_216937222.1">
    <property type="nucleotide sequence ID" value="NZ_CP077062.1"/>
</dbReference>
<evidence type="ECO:0000313" key="2">
    <source>
        <dbReference type="EMBL" id="QWZ06356.1"/>
    </source>
</evidence>
<feature type="transmembrane region" description="Helical" evidence="1">
    <location>
        <begin position="139"/>
        <end position="172"/>
    </location>
</feature>
<dbReference type="AlphaFoldDB" id="A0A975SV11"/>
<keyword evidence="3" id="KW-1185">Reference proteome</keyword>
<feature type="transmembrane region" description="Helical" evidence="1">
    <location>
        <begin position="108"/>
        <end position="127"/>
    </location>
</feature>
<name>A0A975SV11_9ACTN</name>
<feature type="transmembrane region" description="Helical" evidence="1">
    <location>
        <begin position="300"/>
        <end position="330"/>
    </location>
</feature>
<keyword evidence="1" id="KW-1133">Transmembrane helix</keyword>
<dbReference type="Proteomes" id="UP000683575">
    <property type="component" value="Chromosome"/>
</dbReference>
<evidence type="ECO:0000256" key="1">
    <source>
        <dbReference type="SAM" id="Phobius"/>
    </source>
</evidence>
<dbReference type="EMBL" id="CP077062">
    <property type="protein sequence ID" value="QWZ06356.1"/>
    <property type="molecule type" value="Genomic_DNA"/>
</dbReference>